<keyword evidence="1" id="KW-0378">Hydrolase</keyword>
<dbReference type="EMBL" id="AJWZ01006868">
    <property type="protein sequence ID" value="EKC58542.1"/>
    <property type="molecule type" value="Genomic_DNA"/>
</dbReference>
<dbReference type="AlphaFoldDB" id="K1SCV1"/>
<dbReference type="GO" id="GO:0004553">
    <property type="term" value="F:hydrolase activity, hydrolyzing O-glycosyl compounds"/>
    <property type="evidence" value="ECO:0007669"/>
    <property type="project" value="InterPro"/>
</dbReference>
<comment type="caution">
    <text evidence="4">The sequence shown here is derived from an EMBL/GenBank/DDBJ whole genome shotgun (WGS) entry which is preliminary data.</text>
</comment>
<name>K1SCV1_9ZZZZ</name>
<proteinExistence type="predicted"/>
<feature type="domain" description="Glycoside hydrolase family 5" evidence="3">
    <location>
        <begin position="3"/>
        <end position="122"/>
    </location>
</feature>
<dbReference type="GO" id="GO:0000272">
    <property type="term" value="P:polysaccharide catabolic process"/>
    <property type="evidence" value="ECO:0007669"/>
    <property type="project" value="InterPro"/>
</dbReference>
<feature type="non-terminal residue" evidence="4">
    <location>
        <position position="1"/>
    </location>
</feature>
<dbReference type="SUPFAM" id="SSF51445">
    <property type="entry name" value="(Trans)glycosidases"/>
    <property type="match status" value="1"/>
</dbReference>
<reference evidence="4" key="1">
    <citation type="journal article" date="2013" name="Environ. Microbiol.">
        <title>Microbiota from the distal guts of lean and obese adolescents exhibit partial functional redundancy besides clear differences in community structure.</title>
        <authorList>
            <person name="Ferrer M."/>
            <person name="Ruiz A."/>
            <person name="Lanza F."/>
            <person name="Haange S.B."/>
            <person name="Oberbach A."/>
            <person name="Till H."/>
            <person name="Bargiela R."/>
            <person name="Campoy C."/>
            <person name="Segura M.T."/>
            <person name="Richter M."/>
            <person name="von Bergen M."/>
            <person name="Seifert J."/>
            <person name="Suarez A."/>
        </authorList>
    </citation>
    <scope>NUCLEOTIDE SEQUENCE</scope>
</reference>
<dbReference type="InterPro" id="IPR017853">
    <property type="entry name" value="GH"/>
</dbReference>
<dbReference type="Pfam" id="PF00150">
    <property type="entry name" value="Cellulase"/>
    <property type="match status" value="1"/>
</dbReference>
<gene>
    <name evidence="4" type="ORF">OBE_09954</name>
</gene>
<sequence>PRIIGGENEWTCGTAEEREVINELFASFVETVRNSGGNNAVRSLIITAHAAAMDETGIKDVKIPDDDRIIVSIHYYSPWDFAGGDNSRSEWGSDADKKELDKGFELVKKYFIDKKTQRLVSEETMYVDGYIITVSVYEDDNANLATPLATTYEKSGKKTYTATNDSGTVFFTFTVHGTFTVSSHGSAFCTKASYSYTIKNTAWEFKS</sequence>
<evidence type="ECO:0000256" key="2">
    <source>
        <dbReference type="ARBA" id="ARBA00023295"/>
    </source>
</evidence>
<dbReference type="Gene3D" id="3.20.20.80">
    <property type="entry name" value="Glycosidases"/>
    <property type="match status" value="1"/>
</dbReference>
<dbReference type="InterPro" id="IPR001547">
    <property type="entry name" value="Glyco_hydro_5"/>
</dbReference>
<accession>K1SCV1</accession>
<keyword evidence="2" id="KW-0326">Glycosidase</keyword>
<feature type="non-terminal residue" evidence="4">
    <location>
        <position position="207"/>
    </location>
</feature>
<protein>
    <submittedName>
        <fullName evidence="4">Endoglucanase family protein 5</fullName>
    </submittedName>
</protein>
<organism evidence="4">
    <name type="scientific">human gut metagenome</name>
    <dbReference type="NCBI Taxonomy" id="408170"/>
    <lineage>
        <taxon>unclassified sequences</taxon>
        <taxon>metagenomes</taxon>
        <taxon>organismal metagenomes</taxon>
    </lineage>
</organism>
<evidence type="ECO:0000259" key="3">
    <source>
        <dbReference type="Pfam" id="PF00150"/>
    </source>
</evidence>
<evidence type="ECO:0000313" key="4">
    <source>
        <dbReference type="EMBL" id="EKC58542.1"/>
    </source>
</evidence>
<evidence type="ECO:0000256" key="1">
    <source>
        <dbReference type="ARBA" id="ARBA00022801"/>
    </source>
</evidence>